<dbReference type="OrthoDB" id="9814238at2"/>
<reference evidence="3 4" key="1">
    <citation type="submission" date="2018-04" db="EMBL/GenBank/DDBJ databases">
        <title>Denitrifier Microvirgula.</title>
        <authorList>
            <person name="Anderson E."/>
            <person name="Jang J."/>
            <person name="Ishii S."/>
        </authorList>
    </citation>
    <scope>NUCLEOTIDE SEQUENCE [LARGE SCALE GENOMIC DNA]</scope>
    <source>
        <strain evidence="3 4">BE2.4</strain>
    </source>
</reference>
<feature type="transmembrane region" description="Helical" evidence="1">
    <location>
        <begin position="67"/>
        <end position="87"/>
    </location>
</feature>
<feature type="transmembrane region" description="Helical" evidence="1">
    <location>
        <begin position="266"/>
        <end position="286"/>
    </location>
</feature>
<dbReference type="GO" id="GO:0016020">
    <property type="term" value="C:membrane"/>
    <property type="evidence" value="ECO:0007669"/>
    <property type="project" value="InterPro"/>
</dbReference>
<feature type="transmembrane region" description="Helical" evidence="1">
    <location>
        <begin position="126"/>
        <end position="145"/>
    </location>
</feature>
<evidence type="ECO:0000313" key="3">
    <source>
        <dbReference type="EMBL" id="AVY94992.1"/>
    </source>
</evidence>
<dbReference type="SUPFAM" id="SSF103481">
    <property type="entry name" value="Multidrug resistance efflux transporter EmrE"/>
    <property type="match status" value="2"/>
</dbReference>
<dbReference type="KEGG" id="maer:DAI18_13770"/>
<name>A0A2S0PCD3_9NEIS</name>
<dbReference type="Pfam" id="PF00892">
    <property type="entry name" value="EamA"/>
    <property type="match status" value="2"/>
</dbReference>
<gene>
    <name evidence="3" type="ORF">DAI18_13770</name>
</gene>
<sequence>MNPRTRGALEMTAAMTISGTVGWLVIETGQTAPTVVFWRCVFGAVAMLVACALRGQLRPGMLSARQLGIVLLGGVALVLNWTLLFAAYPLASISVATVTYHTQPFMLTALGVLLFGERLTGDKAGWLLIAFAGMVLIVTGGQTAGGTGSNYLAGIGMALGAAFFYAIAAAIAKQLKTVSPYLIVLVQMLVGSVLLAPFAGLATLPADSGAWALLVTIGVVHTGLMSTLLYAAIQKIPTSLVGALSFIYPVVAILVDRAVFGHRLDLIQWLGTAAILAAAAGMNFGWKLLPGRRFPRDRHRSPPA</sequence>
<evidence type="ECO:0000313" key="4">
    <source>
        <dbReference type="Proteomes" id="UP000244173"/>
    </source>
</evidence>
<keyword evidence="4" id="KW-1185">Reference proteome</keyword>
<feature type="domain" description="EamA" evidence="2">
    <location>
        <begin position="153"/>
        <end position="283"/>
    </location>
</feature>
<evidence type="ECO:0000259" key="2">
    <source>
        <dbReference type="Pfam" id="PF00892"/>
    </source>
</evidence>
<feature type="transmembrane region" description="Helical" evidence="1">
    <location>
        <begin position="32"/>
        <end position="55"/>
    </location>
</feature>
<dbReference type="PANTHER" id="PTHR22911:SF102">
    <property type="entry name" value="MEMBRANE PROTEIN"/>
    <property type="match status" value="1"/>
</dbReference>
<dbReference type="STRING" id="1122240.GCA_000620105_01535"/>
<feature type="transmembrane region" description="Helical" evidence="1">
    <location>
        <begin position="93"/>
        <end position="114"/>
    </location>
</feature>
<feature type="transmembrane region" description="Helical" evidence="1">
    <location>
        <begin position="181"/>
        <end position="204"/>
    </location>
</feature>
<dbReference type="EMBL" id="CP028519">
    <property type="protein sequence ID" value="AVY94992.1"/>
    <property type="molecule type" value="Genomic_DNA"/>
</dbReference>
<dbReference type="InterPro" id="IPR037185">
    <property type="entry name" value="EmrE-like"/>
</dbReference>
<dbReference type="InterPro" id="IPR000620">
    <property type="entry name" value="EamA_dom"/>
</dbReference>
<keyword evidence="1" id="KW-1133">Transmembrane helix</keyword>
<accession>A0A2S0PCD3</accession>
<feature type="transmembrane region" description="Helical" evidence="1">
    <location>
        <begin position="7"/>
        <end position="26"/>
    </location>
</feature>
<organism evidence="3 4">
    <name type="scientific">Microvirgula aerodenitrificans</name>
    <dbReference type="NCBI Taxonomy" id="57480"/>
    <lineage>
        <taxon>Bacteria</taxon>
        <taxon>Pseudomonadati</taxon>
        <taxon>Pseudomonadota</taxon>
        <taxon>Betaproteobacteria</taxon>
        <taxon>Neisseriales</taxon>
        <taxon>Aquaspirillaceae</taxon>
        <taxon>Microvirgula</taxon>
    </lineage>
</organism>
<feature type="transmembrane region" description="Helical" evidence="1">
    <location>
        <begin position="151"/>
        <end position="172"/>
    </location>
</feature>
<dbReference type="Proteomes" id="UP000244173">
    <property type="component" value="Chromosome"/>
</dbReference>
<proteinExistence type="predicted"/>
<keyword evidence="1" id="KW-0472">Membrane</keyword>
<protein>
    <submittedName>
        <fullName evidence="3">EamA family transporter</fullName>
    </submittedName>
</protein>
<dbReference type="PANTHER" id="PTHR22911">
    <property type="entry name" value="ACYL-MALONYL CONDENSING ENZYME-RELATED"/>
    <property type="match status" value="1"/>
</dbReference>
<feature type="transmembrane region" description="Helical" evidence="1">
    <location>
        <begin position="210"/>
        <end position="233"/>
    </location>
</feature>
<dbReference type="RefSeq" id="WP_028498868.1">
    <property type="nucleotide sequence ID" value="NZ_CP028519.1"/>
</dbReference>
<evidence type="ECO:0000256" key="1">
    <source>
        <dbReference type="SAM" id="Phobius"/>
    </source>
</evidence>
<dbReference type="AlphaFoldDB" id="A0A2S0PCD3"/>
<feature type="domain" description="EamA" evidence="2">
    <location>
        <begin position="13"/>
        <end position="139"/>
    </location>
</feature>
<keyword evidence="1" id="KW-0812">Transmembrane</keyword>
<feature type="transmembrane region" description="Helical" evidence="1">
    <location>
        <begin position="240"/>
        <end position="260"/>
    </location>
</feature>